<evidence type="ECO:0000313" key="1">
    <source>
        <dbReference type="EMBL" id="GEU43066.1"/>
    </source>
</evidence>
<accession>A0A6L2K152</accession>
<reference evidence="1" key="1">
    <citation type="journal article" date="2019" name="Sci. Rep.">
        <title>Draft genome of Tanacetum cinerariifolium, the natural source of mosquito coil.</title>
        <authorList>
            <person name="Yamashiro T."/>
            <person name="Shiraishi A."/>
            <person name="Satake H."/>
            <person name="Nakayama K."/>
        </authorList>
    </citation>
    <scope>NUCLEOTIDE SEQUENCE</scope>
</reference>
<organism evidence="1">
    <name type="scientific">Tanacetum cinerariifolium</name>
    <name type="common">Dalmatian daisy</name>
    <name type="synonym">Chrysanthemum cinerariifolium</name>
    <dbReference type="NCBI Taxonomy" id="118510"/>
    <lineage>
        <taxon>Eukaryota</taxon>
        <taxon>Viridiplantae</taxon>
        <taxon>Streptophyta</taxon>
        <taxon>Embryophyta</taxon>
        <taxon>Tracheophyta</taxon>
        <taxon>Spermatophyta</taxon>
        <taxon>Magnoliopsida</taxon>
        <taxon>eudicotyledons</taxon>
        <taxon>Gunneridae</taxon>
        <taxon>Pentapetalae</taxon>
        <taxon>asterids</taxon>
        <taxon>campanulids</taxon>
        <taxon>Asterales</taxon>
        <taxon>Asteraceae</taxon>
        <taxon>Asteroideae</taxon>
        <taxon>Anthemideae</taxon>
        <taxon>Anthemidinae</taxon>
        <taxon>Tanacetum</taxon>
    </lineage>
</organism>
<proteinExistence type="predicted"/>
<protein>
    <submittedName>
        <fullName evidence="1">Uncharacterized protein</fullName>
    </submittedName>
</protein>
<dbReference type="AlphaFoldDB" id="A0A6L2K152"/>
<gene>
    <name evidence="1" type="ORF">Tci_015044</name>
</gene>
<name>A0A6L2K152_TANCI</name>
<dbReference type="EMBL" id="BKCJ010001657">
    <property type="protein sequence ID" value="GEU43066.1"/>
    <property type="molecule type" value="Genomic_DNA"/>
</dbReference>
<comment type="caution">
    <text evidence="1">The sequence shown here is derived from an EMBL/GenBank/DDBJ whole genome shotgun (WGS) entry which is preliminary data.</text>
</comment>
<sequence length="315" mass="35407">MALQEVLDEEACLEEQILSLMHRFADRFINRRPEINRLNSLPDEPHIEYDSGKKACDGHFKIVEVEGERTLKLVRNSSNKADGNPLVNISAYCEIKDNGDVRVETENREDLRAVEHDETKVSDSGIKGVDCVQLDCDNGEFNGDDIRESQWFENYGVDVDNAASNGVNGPDHSVKKVTELMDNVVDGCILGNAIAEDPVSTHRVSNFIPNAVKKAVMNHAKPSLRKSRAGRLEREFPPFFHVILLAHCVESSTRPVSPTLKSQVFKLIQIKKEIVLVTRNEPFSVEERNSDGSYGASMNKQILSNDEFLRGKRRC</sequence>